<dbReference type="InterPro" id="IPR002659">
    <property type="entry name" value="Glyco_trans_31"/>
</dbReference>
<organism evidence="11 12">
    <name type="scientific">Plakobranchus ocellatus</name>
    <dbReference type="NCBI Taxonomy" id="259542"/>
    <lineage>
        <taxon>Eukaryota</taxon>
        <taxon>Metazoa</taxon>
        <taxon>Spiralia</taxon>
        <taxon>Lophotrochozoa</taxon>
        <taxon>Mollusca</taxon>
        <taxon>Gastropoda</taxon>
        <taxon>Heterobranchia</taxon>
        <taxon>Euthyneura</taxon>
        <taxon>Panpulmonata</taxon>
        <taxon>Sacoglossa</taxon>
        <taxon>Placobranchoidea</taxon>
        <taxon>Plakobranchidae</taxon>
        <taxon>Plakobranchus</taxon>
    </lineage>
</organism>
<dbReference type="EMBL" id="BLXT01003733">
    <property type="protein sequence ID" value="GFO03945.1"/>
    <property type="molecule type" value="Genomic_DNA"/>
</dbReference>
<evidence type="ECO:0000256" key="7">
    <source>
        <dbReference type="ARBA" id="ARBA00022989"/>
    </source>
</evidence>
<evidence type="ECO:0000313" key="12">
    <source>
        <dbReference type="Proteomes" id="UP000735302"/>
    </source>
</evidence>
<evidence type="ECO:0000256" key="2">
    <source>
        <dbReference type="ARBA" id="ARBA00008661"/>
    </source>
</evidence>
<evidence type="ECO:0000256" key="9">
    <source>
        <dbReference type="ARBA" id="ARBA00023136"/>
    </source>
</evidence>
<comment type="caution">
    <text evidence="11">The sequence shown here is derived from an EMBL/GenBank/DDBJ whole genome shotgun (WGS) entry which is preliminary data.</text>
</comment>
<keyword evidence="12" id="KW-1185">Reference proteome</keyword>
<keyword evidence="8 10" id="KW-0333">Golgi apparatus</keyword>
<accession>A0AAV4AAT5</accession>
<evidence type="ECO:0000313" key="11">
    <source>
        <dbReference type="EMBL" id="GFO03945.1"/>
    </source>
</evidence>
<evidence type="ECO:0000256" key="8">
    <source>
        <dbReference type="ARBA" id="ARBA00023034"/>
    </source>
</evidence>
<evidence type="ECO:0000256" key="1">
    <source>
        <dbReference type="ARBA" id="ARBA00004323"/>
    </source>
</evidence>
<keyword evidence="5" id="KW-0812">Transmembrane</keyword>
<evidence type="ECO:0000256" key="5">
    <source>
        <dbReference type="ARBA" id="ARBA00022692"/>
    </source>
</evidence>
<keyword evidence="4" id="KW-0808">Transferase</keyword>
<dbReference type="GO" id="GO:0016758">
    <property type="term" value="F:hexosyltransferase activity"/>
    <property type="evidence" value="ECO:0007669"/>
    <property type="project" value="InterPro"/>
</dbReference>
<evidence type="ECO:0000256" key="3">
    <source>
        <dbReference type="ARBA" id="ARBA00022676"/>
    </source>
</evidence>
<proteinExistence type="inferred from homology"/>
<keyword evidence="9" id="KW-0472">Membrane</keyword>
<dbReference type="PANTHER" id="PTHR11214:SF3">
    <property type="entry name" value="BETA-1,3-GALACTOSYLTRANSFERASE 6"/>
    <property type="match status" value="1"/>
</dbReference>
<evidence type="ECO:0000256" key="6">
    <source>
        <dbReference type="ARBA" id="ARBA00022968"/>
    </source>
</evidence>
<gene>
    <name evidence="11" type="ORF">PoB_003045000</name>
</gene>
<keyword evidence="7" id="KW-1133">Transmembrane helix</keyword>
<comment type="similarity">
    <text evidence="2 10">Belongs to the glycosyltransferase 31 family.</text>
</comment>
<dbReference type="AlphaFoldDB" id="A0AAV4AAT5"/>
<dbReference type="Proteomes" id="UP000735302">
    <property type="component" value="Unassembled WGS sequence"/>
</dbReference>
<evidence type="ECO:0000256" key="10">
    <source>
        <dbReference type="RuleBase" id="RU363063"/>
    </source>
</evidence>
<dbReference type="GO" id="GO:0006493">
    <property type="term" value="P:protein O-linked glycosylation"/>
    <property type="evidence" value="ECO:0007669"/>
    <property type="project" value="TreeGrafter"/>
</dbReference>
<protein>
    <recommendedName>
        <fullName evidence="10">Hexosyltransferase</fullName>
        <ecNumber evidence="10">2.4.1.-</ecNumber>
    </recommendedName>
</protein>
<keyword evidence="6" id="KW-0735">Signal-anchor</keyword>
<evidence type="ECO:0000256" key="4">
    <source>
        <dbReference type="ARBA" id="ARBA00022679"/>
    </source>
</evidence>
<dbReference type="PANTHER" id="PTHR11214">
    <property type="entry name" value="BETA-1,3-N-ACETYLGLUCOSAMINYLTRANSFERASE"/>
    <property type="match status" value="1"/>
</dbReference>
<sequence>MQGCPVHCEGRPGHIFKRSLLLTFLKYHGKSNAIFGFVYKGGSVNREGRWAVSEEVYPLDSYPVYASGTSYIISRSAAVTLMKLCSHYPYFPIEDAFITGILATVGSIDRVHMRGVCYWAKLKPEPCAFVNDKIYIGNNMTETELRSIWRLQIDRGRSMNCEKLDALNSQKVKGEFDERW</sequence>
<dbReference type="Pfam" id="PF01762">
    <property type="entry name" value="Galactosyl_T"/>
    <property type="match status" value="1"/>
</dbReference>
<name>A0AAV4AAT5_9GAST</name>
<dbReference type="EC" id="2.4.1.-" evidence="10"/>
<comment type="subcellular location">
    <subcellularLocation>
        <location evidence="1 10">Golgi apparatus membrane</location>
        <topology evidence="1 10">Single-pass type II membrane protein</topology>
    </subcellularLocation>
</comment>
<keyword evidence="3 10" id="KW-0328">Glycosyltransferase</keyword>
<reference evidence="11 12" key="1">
    <citation type="journal article" date="2021" name="Elife">
        <title>Chloroplast acquisition without the gene transfer in kleptoplastic sea slugs, Plakobranchus ocellatus.</title>
        <authorList>
            <person name="Maeda T."/>
            <person name="Takahashi S."/>
            <person name="Yoshida T."/>
            <person name="Shimamura S."/>
            <person name="Takaki Y."/>
            <person name="Nagai Y."/>
            <person name="Toyoda A."/>
            <person name="Suzuki Y."/>
            <person name="Arimoto A."/>
            <person name="Ishii H."/>
            <person name="Satoh N."/>
            <person name="Nishiyama T."/>
            <person name="Hasebe M."/>
            <person name="Maruyama T."/>
            <person name="Minagawa J."/>
            <person name="Obokata J."/>
            <person name="Shigenobu S."/>
        </authorList>
    </citation>
    <scope>NUCLEOTIDE SEQUENCE [LARGE SCALE GENOMIC DNA]</scope>
</reference>
<dbReference type="GO" id="GO:0000139">
    <property type="term" value="C:Golgi membrane"/>
    <property type="evidence" value="ECO:0007669"/>
    <property type="project" value="UniProtKB-SubCell"/>
</dbReference>